<comment type="caution">
    <text evidence="1">The sequence shown here is derived from an EMBL/GenBank/DDBJ whole genome shotgun (WGS) entry which is preliminary data.</text>
</comment>
<reference evidence="1 2" key="1">
    <citation type="submission" date="2021-04" db="EMBL/GenBank/DDBJ databases">
        <authorList>
            <person name="De Guttry C."/>
            <person name="Zahm M."/>
            <person name="Klopp C."/>
            <person name="Cabau C."/>
            <person name="Louis A."/>
            <person name="Berthelot C."/>
            <person name="Parey E."/>
            <person name="Roest Crollius H."/>
            <person name="Montfort J."/>
            <person name="Robinson-Rechavi M."/>
            <person name="Bucao C."/>
            <person name="Bouchez O."/>
            <person name="Gislard M."/>
            <person name="Lluch J."/>
            <person name="Milhes M."/>
            <person name="Lampietro C."/>
            <person name="Lopez Roques C."/>
            <person name="Donnadieu C."/>
            <person name="Braasch I."/>
            <person name="Desvignes T."/>
            <person name="Postlethwait J."/>
            <person name="Bobe J."/>
            <person name="Wedekind C."/>
            <person name="Guiguen Y."/>
        </authorList>
    </citation>
    <scope>NUCLEOTIDE SEQUENCE [LARGE SCALE GENOMIC DNA]</scope>
    <source>
        <strain evidence="1">Cs_M1</strain>
        <tissue evidence="1">Blood</tissue>
    </source>
</reference>
<sequence>MTTPSLYPTHTIICKVPKSSSEFQAQIPFATHWFSYGSQRRAPIGRWCSYSFYTLDGVSIHPVTTMIQSPFLTQLPAEEGNRSGISP</sequence>
<protein>
    <submittedName>
        <fullName evidence="1">Uncharacterized protein</fullName>
    </submittedName>
</protein>
<organism evidence="1 2">
    <name type="scientific">Coregonus suidteri</name>
    <dbReference type="NCBI Taxonomy" id="861788"/>
    <lineage>
        <taxon>Eukaryota</taxon>
        <taxon>Metazoa</taxon>
        <taxon>Chordata</taxon>
        <taxon>Craniata</taxon>
        <taxon>Vertebrata</taxon>
        <taxon>Euteleostomi</taxon>
        <taxon>Actinopterygii</taxon>
        <taxon>Neopterygii</taxon>
        <taxon>Teleostei</taxon>
        <taxon>Protacanthopterygii</taxon>
        <taxon>Salmoniformes</taxon>
        <taxon>Salmonidae</taxon>
        <taxon>Coregoninae</taxon>
        <taxon>Coregonus</taxon>
    </lineage>
</organism>
<evidence type="ECO:0000313" key="1">
    <source>
        <dbReference type="EMBL" id="KAK6315702.1"/>
    </source>
</evidence>
<name>A0AAN8LXM0_9TELE</name>
<evidence type="ECO:0000313" key="2">
    <source>
        <dbReference type="Proteomes" id="UP001356427"/>
    </source>
</evidence>
<gene>
    <name evidence="1" type="ORF">J4Q44_G00132260</name>
</gene>
<accession>A0AAN8LXM0</accession>
<dbReference type="AlphaFoldDB" id="A0AAN8LXM0"/>
<keyword evidence="2" id="KW-1185">Reference proteome</keyword>
<proteinExistence type="predicted"/>
<dbReference type="EMBL" id="JAGTTL010000011">
    <property type="protein sequence ID" value="KAK6315702.1"/>
    <property type="molecule type" value="Genomic_DNA"/>
</dbReference>
<dbReference type="Proteomes" id="UP001356427">
    <property type="component" value="Unassembled WGS sequence"/>
</dbReference>